<comment type="caution">
    <text evidence="12">The sequence shown here is derived from an EMBL/GenBank/DDBJ whole genome shotgun (WGS) entry which is preliminary data.</text>
</comment>
<feature type="region of interest" description="Disordered" evidence="9">
    <location>
        <begin position="457"/>
        <end position="580"/>
    </location>
</feature>
<reference evidence="12 13" key="1">
    <citation type="journal article" date="2011" name="J. Gen. Appl. Microbiol.">
        <title>Draft genome sequencing of the enigmatic basidiomycete Mixia osmundae.</title>
        <authorList>
            <person name="Nishida H."/>
            <person name="Nagatsuka Y."/>
            <person name="Sugiyama J."/>
        </authorList>
    </citation>
    <scope>NUCLEOTIDE SEQUENCE [LARGE SCALE GENOMIC DNA]</scope>
    <source>
        <strain evidence="13">CBS 9802 / IAM 14324 / JCM 22182 / KY 12970</strain>
    </source>
</reference>
<feature type="transmembrane region" description="Helical" evidence="10">
    <location>
        <begin position="324"/>
        <end position="345"/>
    </location>
</feature>
<evidence type="ECO:0000313" key="13">
    <source>
        <dbReference type="Proteomes" id="UP000009131"/>
    </source>
</evidence>
<evidence type="ECO:0000313" key="12">
    <source>
        <dbReference type="EMBL" id="GAA99374.1"/>
    </source>
</evidence>
<dbReference type="InterPro" id="IPR003663">
    <property type="entry name" value="Sugar/inositol_transpt"/>
</dbReference>
<dbReference type="PROSITE" id="PS50850">
    <property type="entry name" value="MFS"/>
    <property type="match status" value="1"/>
</dbReference>
<keyword evidence="13" id="KW-1185">Reference proteome</keyword>
<dbReference type="InterPro" id="IPR005828">
    <property type="entry name" value="MFS_sugar_transport-like"/>
</dbReference>
<dbReference type="OMA" id="GVFVYYM"/>
<dbReference type="InterPro" id="IPR036259">
    <property type="entry name" value="MFS_trans_sf"/>
</dbReference>
<dbReference type="STRING" id="764103.G7E9Q5"/>
<feature type="transmembrane region" description="Helical" evidence="10">
    <location>
        <begin position="139"/>
        <end position="158"/>
    </location>
</feature>
<feature type="domain" description="Major facilitator superfamily (MFS) profile" evidence="11">
    <location>
        <begin position="13"/>
        <end position="443"/>
    </location>
</feature>
<comment type="catalytic activity">
    <reaction evidence="7">
        <text>myo-inositol(out) + H(+)(out) = myo-inositol(in) + H(+)(in)</text>
        <dbReference type="Rhea" id="RHEA:60364"/>
        <dbReference type="ChEBI" id="CHEBI:15378"/>
        <dbReference type="ChEBI" id="CHEBI:17268"/>
    </reaction>
</comment>
<feature type="transmembrane region" description="Helical" evidence="10">
    <location>
        <begin position="82"/>
        <end position="99"/>
    </location>
</feature>
<feature type="transmembrane region" description="Helical" evidence="10">
    <location>
        <begin position="105"/>
        <end position="127"/>
    </location>
</feature>
<dbReference type="InterPro" id="IPR005829">
    <property type="entry name" value="Sugar_transporter_CS"/>
</dbReference>
<keyword evidence="4 10" id="KW-0812">Transmembrane</keyword>
<comment type="subcellular location">
    <subcellularLocation>
        <location evidence="1">Membrane</location>
        <topology evidence="1">Multi-pass membrane protein</topology>
    </subcellularLocation>
</comment>
<dbReference type="GO" id="GO:0005351">
    <property type="term" value="F:carbohydrate:proton symporter activity"/>
    <property type="evidence" value="ECO:0007669"/>
    <property type="project" value="TreeGrafter"/>
</dbReference>
<feature type="transmembrane region" description="Helical" evidence="10">
    <location>
        <begin position="295"/>
        <end position="317"/>
    </location>
</feature>
<evidence type="ECO:0000256" key="8">
    <source>
        <dbReference type="RuleBase" id="RU003346"/>
    </source>
</evidence>
<dbReference type="PRINTS" id="PR00171">
    <property type="entry name" value="SUGRTRNSPORT"/>
</dbReference>
<evidence type="ECO:0000256" key="10">
    <source>
        <dbReference type="SAM" id="Phobius"/>
    </source>
</evidence>
<dbReference type="InterPro" id="IPR050360">
    <property type="entry name" value="MFS_Sugar_Transporters"/>
</dbReference>
<keyword evidence="6 10" id="KW-0472">Membrane</keyword>
<dbReference type="RefSeq" id="XP_014568608.1">
    <property type="nucleotide sequence ID" value="XM_014713122.1"/>
</dbReference>
<feature type="compositionally biased region" description="Acidic residues" evidence="9">
    <location>
        <begin position="541"/>
        <end position="556"/>
    </location>
</feature>
<evidence type="ECO:0000256" key="1">
    <source>
        <dbReference type="ARBA" id="ARBA00004141"/>
    </source>
</evidence>
<evidence type="ECO:0000256" key="5">
    <source>
        <dbReference type="ARBA" id="ARBA00022989"/>
    </source>
</evidence>
<dbReference type="SUPFAM" id="SSF103473">
    <property type="entry name" value="MFS general substrate transporter"/>
    <property type="match status" value="1"/>
</dbReference>
<dbReference type="PANTHER" id="PTHR48022:SF73">
    <property type="entry name" value="METABOLITE TRANSPORT PROTEIN YDL199C-RELATED"/>
    <property type="match status" value="1"/>
</dbReference>
<sequence>MVRLVGQTLLYTTSCFASLGVFLFGYDQGVMSGIITGPYFKSFFHQPTRYELGTMVAILEVGAFITSLLAGQVGDIFGRKKTLFWGAVIFTAGGAVQSFTNGFPLMVFGRVLSGFGVGFLSMIVPVYQSEISPAEHRGQLGCIEFTGNIAGYASSVWIDYFCSYIEGDMSWRLPLLIQCVIGTILALGSLIIPESPRWLLDTDQDEDGMVVLADLHGGGDASHPKAKAEFKEIKEAVITERSQGSRSYVTMWKRYKQRVLLAMSAQAFAQLNGINVISYYAPLVFEQAGWVGRDAILMTGVNGMVYIASTIPPWYLVDRWGRRFILMAGALTMMVFLILIGYFMYLDTSYTPTAVVVCVIIYNACFGASWGPIPWLYPAEIMPLAFRVKGVSISTATNWVFNFVVGEATPILQDAIRWRLYPMHGFFCACSFILVFFTYPETANVSLEEMDELFNDAGTSRSQERQSLMRSGSNGVPESAIQPPRIEAGQSKTARSREQSPAPSDGKAAPLHQRALDFVLNRKPPSGRSRADYEQVQGRSDEEDFVLGAESDEEQDISTGKTSEFRQTRTASPGRDLRPSDLPLSPPFLCTRAFGKTVELSLASWPLALCSSAYPIRDTLAS</sequence>
<keyword evidence="3 8" id="KW-0813">Transport</keyword>
<evidence type="ECO:0000256" key="7">
    <source>
        <dbReference type="ARBA" id="ARBA00049119"/>
    </source>
</evidence>
<dbReference type="Gene3D" id="1.20.1250.20">
    <property type="entry name" value="MFS general substrate transporter like domains"/>
    <property type="match status" value="1"/>
</dbReference>
<dbReference type="InterPro" id="IPR020846">
    <property type="entry name" value="MFS_dom"/>
</dbReference>
<reference evidence="12 13" key="2">
    <citation type="journal article" date="2012" name="Open Biol.">
        <title>Characteristics of nucleosomes and linker DNA regions on the genome of the basidiomycete Mixia osmundae revealed by mono- and dinucleosome mapping.</title>
        <authorList>
            <person name="Nishida H."/>
            <person name="Kondo S."/>
            <person name="Matsumoto T."/>
            <person name="Suzuki Y."/>
            <person name="Yoshikawa H."/>
            <person name="Taylor T.D."/>
            <person name="Sugiyama J."/>
        </authorList>
    </citation>
    <scope>NUCLEOTIDE SEQUENCE [LARGE SCALE GENOMIC DNA]</scope>
    <source>
        <strain evidence="13">CBS 9802 / IAM 14324 / JCM 22182 / KY 12970</strain>
    </source>
</reference>
<feature type="compositionally biased region" description="Polar residues" evidence="9">
    <location>
        <begin position="457"/>
        <end position="476"/>
    </location>
</feature>
<dbReference type="InParanoid" id="G7E9Q5"/>
<proteinExistence type="inferred from homology"/>
<dbReference type="FunFam" id="1.20.1250.20:FF:000119">
    <property type="entry name" value="MFS monosaccharide transporter, putative"/>
    <property type="match status" value="1"/>
</dbReference>
<feature type="transmembrane region" description="Helical" evidence="10">
    <location>
        <begin position="351"/>
        <end position="377"/>
    </location>
</feature>
<dbReference type="HOGENOM" id="CLU_001265_30_3_1"/>
<feature type="transmembrane region" description="Helical" evidence="10">
    <location>
        <begin position="52"/>
        <end position="70"/>
    </location>
</feature>
<comment type="similarity">
    <text evidence="2 8">Belongs to the major facilitator superfamily. Sugar transporter (TC 2.A.1.1) family.</text>
</comment>
<dbReference type="GO" id="GO:0016020">
    <property type="term" value="C:membrane"/>
    <property type="evidence" value="ECO:0007669"/>
    <property type="project" value="UniProtKB-SubCell"/>
</dbReference>
<dbReference type="Proteomes" id="UP000009131">
    <property type="component" value="Unassembled WGS sequence"/>
</dbReference>
<dbReference type="OrthoDB" id="648285at2759"/>
<feature type="transmembrane region" description="Helical" evidence="10">
    <location>
        <begin position="170"/>
        <end position="192"/>
    </location>
</feature>
<accession>G7E9Q5</accession>
<name>G7E9Q5_MIXOS</name>
<evidence type="ECO:0000259" key="11">
    <source>
        <dbReference type="PROSITE" id="PS50850"/>
    </source>
</evidence>
<evidence type="ECO:0000256" key="2">
    <source>
        <dbReference type="ARBA" id="ARBA00010992"/>
    </source>
</evidence>
<dbReference type="AlphaFoldDB" id="G7E9Q5"/>
<dbReference type="Pfam" id="PF00083">
    <property type="entry name" value="Sugar_tr"/>
    <property type="match status" value="1"/>
</dbReference>
<feature type="transmembrane region" description="Helical" evidence="10">
    <location>
        <begin position="259"/>
        <end position="283"/>
    </location>
</feature>
<feature type="transmembrane region" description="Helical" evidence="10">
    <location>
        <begin position="420"/>
        <end position="439"/>
    </location>
</feature>
<feature type="transmembrane region" description="Helical" evidence="10">
    <location>
        <begin position="9"/>
        <end position="26"/>
    </location>
</feature>
<evidence type="ECO:0000256" key="4">
    <source>
        <dbReference type="ARBA" id="ARBA00022692"/>
    </source>
</evidence>
<dbReference type="PROSITE" id="PS00217">
    <property type="entry name" value="SUGAR_TRANSPORT_2"/>
    <property type="match status" value="1"/>
</dbReference>
<organism evidence="12 13">
    <name type="scientific">Mixia osmundae (strain CBS 9802 / IAM 14324 / JCM 22182 / KY 12970)</name>
    <dbReference type="NCBI Taxonomy" id="764103"/>
    <lineage>
        <taxon>Eukaryota</taxon>
        <taxon>Fungi</taxon>
        <taxon>Dikarya</taxon>
        <taxon>Basidiomycota</taxon>
        <taxon>Pucciniomycotina</taxon>
        <taxon>Mixiomycetes</taxon>
        <taxon>Mixiales</taxon>
        <taxon>Mixiaceae</taxon>
        <taxon>Mixia</taxon>
    </lineage>
</organism>
<dbReference type="EMBL" id="BABT02000220">
    <property type="protein sequence ID" value="GAA99374.1"/>
    <property type="molecule type" value="Genomic_DNA"/>
</dbReference>
<dbReference type="PANTHER" id="PTHR48022">
    <property type="entry name" value="PLASTIDIC GLUCOSE TRANSPORTER 4"/>
    <property type="match status" value="1"/>
</dbReference>
<protein>
    <recommendedName>
        <fullName evidence="11">Major facilitator superfamily (MFS) profile domain-containing protein</fullName>
    </recommendedName>
</protein>
<dbReference type="eggNOG" id="KOG0254">
    <property type="taxonomic scope" value="Eukaryota"/>
</dbReference>
<evidence type="ECO:0000256" key="9">
    <source>
        <dbReference type="SAM" id="MobiDB-lite"/>
    </source>
</evidence>
<evidence type="ECO:0000256" key="3">
    <source>
        <dbReference type="ARBA" id="ARBA00022448"/>
    </source>
</evidence>
<keyword evidence="5 10" id="KW-1133">Transmembrane helix</keyword>
<gene>
    <name evidence="12" type="primary">Mo06070</name>
    <name evidence="12" type="ORF">E5Q_06070</name>
</gene>
<evidence type="ECO:0000256" key="6">
    <source>
        <dbReference type="ARBA" id="ARBA00023136"/>
    </source>
</evidence>
<dbReference type="NCBIfam" id="TIGR00879">
    <property type="entry name" value="SP"/>
    <property type="match status" value="1"/>
</dbReference>